<sequence>MKDEHFLLFQEYLRCTLQTTAKVFTKQQTSLRRPLKVGQWHTIILSLYQTVTKIYTERKNNV</sequence>
<evidence type="ECO:0000313" key="1">
    <source>
        <dbReference type="EMBL" id="CAH1993140.1"/>
    </source>
</evidence>
<accession>A0A9P0LCV7</accession>
<keyword evidence="2" id="KW-1185">Reference proteome</keyword>
<dbReference type="AlphaFoldDB" id="A0A9P0LCV7"/>
<protein>
    <submittedName>
        <fullName evidence="1">Uncharacterized protein</fullName>
    </submittedName>
</protein>
<name>A0A9P0LCV7_ACAOB</name>
<organism evidence="1 2">
    <name type="scientific">Acanthoscelides obtectus</name>
    <name type="common">Bean weevil</name>
    <name type="synonym">Bruchus obtectus</name>
    <dbReference type="NCBI Taxonomy" id="200917"/>
    <lineage>
        <taxon>Eukaryota</taxon>
        <taxon>Metazoa</taxon>
        <taxon>Ecdysozoa</taxon>
        <taxon>Arthropoda</taxon>
        <taxon>Hexapoda</taxon>
        <taxon>Insecta</taxon>
        <taxon>Pterygota</taxon>
        <taxon>Neoptera</taxon>
        <taxon>Endopterygota</taxon>
        <taxon>Coleoptera</taxon>
        <taxon>Polyphaga</taxon>
        <taxon>Cucujiformia</taxon>
        <taxon>Chrysomeloidea</taxon>
        <taxon>Chrysomelidae</taxon>
        <taxon>Bruchinae</taxon>
        <taxon>Bruchini</taxon>
        <taxon>Acanthoscelides</taxon>
    </lineage>
</organism>
<gene>
    <name evidence="1" type="ORF">ACAOBT_LOCUS21326</name>
</gene>
<reference evidence="1" key="1">
    <citation type="submission" date="2022-03" db="EMBL/GenBank/DDBJ databases">
        <authorList>
            <person name="Sayadi A."/>
        </authorList>
    </citation>
    <scope>NUCLEOTIDE SEQUENCE</scope>
</reference>
<dbReference type="EMBL" id="CAKOFQ010007165">
    <property type="protein sequence ID" value="CAH1993140.1"/>
    <property type="molecule type" value="Genomic_DNA"/>
</dbReference>
<evidence type="ECO:0000313" key="2">
    <source>
        <dbReference type="Proteomes" id="UP001152888"/>
    </source>
</evidence>
<proteinExistence type="predicted"/>
<dbReference type="Proteomes" id="UP001152888">
    <property type="component" value="Unassembled WGS sequence"/>
</dbReference>
<comment type="caution">
    <text evidence="1">The sequence shown here is derived from an EMBL/GenBank/DDBJ whole genome shotgun (WGS) entry which is preliminary data.</text>
</comment>